<evidence type="ECO:0000313" key="1">
    <source>
        <dbReference type="EMBL" id="OSI13925.1"/>
    </source>
</evidence>
<organism evidence="1 2">
    <name type="scientific">Neisseria dentiae</name>
    <dbReference type="NCBI Taxonomy" id="194197"/>
    <lineage>
        <taxon>Bacteria</taxon>
        <taxon>Pseudomonadati</taxon>
        <taxon>Pseudomonadota</taxon>
        <taxon>Betaproteobacteria</taxon>
        <taxon>Neisseriales</taxon>
        <taxon>Neisseriaceae</taxon>
        <taxon>Neisseria</taxon>
    </lineage>
</organism>
<dbReference type="EMBL" id="MTBO01000049">
    <property type="protein sequence ID" value="OSI13925.1"/>
    <property type="molecule type" value="Genomic_DNA"/>
</dbReference>
<accession>A0A1X3D2C6</accession>
<gene>
    <name evidence="1" type="ORF">BWD09_11970</name>
</gene>
<protein>
    <submittedName>
        <fullName evidence="1">Uncharacterized protein</fullName>
    </submittedName>
</protein>
<proteinExistence type="predicted"/>
<name>A0A1X3D2C6_9NEIS</name>
<reference evidence="2" key="1">
    <citation type="submission" date="2017-01" db="EMBL/GenBank/DDBJ databases">
        <authorList>
            <person name="Wolfgang W.J."/>
            <person name="Cole J."/>
            <person name="Wroblewski D."/>
            <person name="Mcginnis J."/>
            <person name="Musser K.A."/>
        </authorList>
    </citation>
    <scope>NUCLEOTIDE SEQUENCE [LARGE SCALE GENOMIC DNA]</scope>
    <source>
        <strain evidence="2">DSM 19151</strain>
    </source>
</reference>
<dbReference type="STRING" id="194197.BWD09_11970"/>
<dbReference type="Proteomes" id="UP000193118">
    <property type="component" value="Unassembled WGS sequence"/>
</dbReference>
<evidence type="ECO:0000313" key="2">
    <source>
        <dbReference type="Proteomes" id="UP000193118"/>
    </source>
</evidence>
<dbReference type="AlphaFoldDB" id="A0A1X3D2C6"/>
<comment type="caution">
    <text evidence="1">The sequence shown here is derived from an EMBL/GenBank/DDBJ whole genome shotgun (WGS) entry which is preliminary data.</text>
</comment>
<keyword evidence="2" id="KW-1185">Reference proteome</keyword>
<sequence length="96" mass="10168">MVIGLEAIIGENGYQVLIQVKLPNIGAGNLLCRVRITGGEGGADSVIIAFFAQICCAGLGECRRPRCGGIFGLNPLRQPSDYTPPARGRLKPMDIV</sequence>